<comment type="caution">
    <text evidence="8">The sequence shown here is derived from an EMBL/GenBank/DDBJ whole genome shotgun (WGS) entry which is preliminary data.</text>
</comment>
<dbReference type="PANTHER" id="PTHR10434">
    <property type="entry name" value="1-ACYL-SN-GLYCEROL-3-PHOSPHATE ACYLTRANSFERASE"/>
    <property type="match status" value="1"/>
</dbReference>
<keyword evidence="6" id="KW-0812">Transmembrane</keyword>
<dbReference type="EMBL" id="BSOH01000001">
    <property type="protein sequence ID" value="GLR15737.1"/>
    <property type="molecule type" value="Genomic_DNA"/>
</dbReference>
<proteinExistence type="predicted"/>
<protein>
    <submittedName>
        <fullName evidence="8">1-acyl-sn-glycerol-3-phosphate acyltransferase</fullName>
    </submittedName>
</protein>
<evidence type="ECO:0000256" key="2">
    <source>
        <dbReference type="ARBA" id="ARBA00022516"/>
    </source>
</evidence>
<reference evidence="8" key="2">
    <citation type="submission" date="2023-01" db="EMBL/GenBank/DDBJ databases">
        <title>Draft genome sequence of Portibacter lacus strain NBRC 108769.</title>
        <authorList>
            <person name="Sun Q."/>
            <person name="Mori K."/>
        </authorList>
    </citation>
    <scope>NUCLEOTIDE SEQUENCE</scope>
    <source>
        <strain evidence="8">NBRC 108769</strain>
    </source>
</reference>
<dbReference type="Proteomes" id="UP001156666">
    <property type="component" value="Unassembled WGS sequence"/>
</dbReference>
<dbReference type="RefSeq" id="WP_235292634.1">
    <property type="nucleotide sequence ID" value="NZ_BSOH01000001.1"/>
</dbReference>
<evidence type="ECO:0000256" key="6">
    <source>
        <dbReference type="SAM" id="Phobius"/>
    </source>
</evidence>
<dbReference type="GO" id="GO:0003841">
    <property type="term" value="F:1-acylglycerol-3-phosphate O-acyltransferase activity"/>
    <property type="evidence" value="ECO:0007669"/>
    <property type="project" value="TreeGrafter"/>
</dbReference>
<gene>
    <name evidence="8" type="primary">plsC</name>
    <name evidence="8" type="ORF">GCM10007940_03520</name>
</gene>
<evidence type="ECO:0000259" key="7">
    <source>
        <dbReference type="SMART" id="SM00563"/>
    </source>
</evidence>
<dbReference type="AlphaFoldDB" id="A0AA37SKW7"/>
<evidence type="ECO:0000256" key="3">
    <source>
        <dbReference type="ARBA" id="ARBA00022679"/>
    </source>
</evidence>
<evidence type="ECO:0000313" key="9">
    <source>
        <dbReference type="Proteomes" id="UP001156666"/>
    </source>
</evidence>
<reference evidence="8" key="1">
    <citation type="journal article" date="2014" name="Int. J. Syst. Evol. Microbiol.">
        <title>Complete genome sequence of Corynebacterium casei LMG S-19264T (=DSM 44701T), isolated from a smear-ripened cheese.</title>
        <authorList>
            <consortium name="US DOE Joint Genome Institute (JGI-PGF)"/>
            <person name="Walter F."/>
            <person name="Albersmeier A."/>
            <person name="Kalinowski J."/>
            <person name="Ruckert C."/>
        </authorList>
    </citation>
    <scope>NUCLEOTIDE SEQUENCE</scope>
    <source>
        <strain evidence="8">NBRC 108769</strain>
    </source>
</reference>
<evidence type="ECO:0000256" key="4">
    <source>
        <dbReference type="ARBA" id="ARBA00023098"/>
    </source>
</evidence>
<dbReference type="SUPFAM" id="SSF69593">
    <property type="entry name" value="Glycerol-3-phosphate (1)-acyltransferase"/>
    <property type="match status" value="1"/>
</dbReference>
<evidence type="ECO:0000256" key="5">
    <source>
        <dbReference type="ARBA" id="ARBA00023315"/>
    </source>
</evidence>
<keyword evidence="4" id="KW-0443">Lipid metabolism</keyword>
<organism evidence="8 9">
    <name type="scientific">Portibacter lacus</name>
    <dbReference type="NCBI Taxonomy" id="1099794"/>
    <lineage>
        <taxon>Bacteria</taxon>
        <taxon>Pseudomonadati</taxon>
        <taxon>Bacteroidota</taxon>
        <taxon>Saprospiria</taxon>
        <taxon>Saprospirales</taxon>
        <taxon>Haliscomenobacteraceae</taxon>
        <taxon>Portibacter</taxon>
    </lineage>
</organism>
<accession>A0AA37SKW7</accession>
<feature type="transmembrane region" description="Helical" evidence="6">
    <location>
        <begin position="43"/>
        <end position="64"/>
    </location>
</feature>
<dbReference type="InterPro" id="IPR002123">
    <property type="entry name" value="Plipid/glycerol_acylTrfase"/>
</dbReference>
<sequence length="245" mass="27795">MKKIIDYILSGIYVVYFGIILLIFDVIQRIVFNIFGQKAHQKVVNALNFFIVFGWYLTGSSIHFKKSVPLPKDRSIIFISNHQSMFDIPGIIWFLRKYTPLFVSKIELSKGIPSISYNLRVGKAALIDRKDRKQAMLAIAKMGSYIHENQYSATIFPEGTRSRTGKLKDFSVGGVAILLKKIPNAVIVPIAINNLAKFNPKGVFPLTSFSKLEWTTLEPIETEDKKPEELVQLAKEQIEKALDSK</sequence>
<dbReference type="SMART" id="SM00563">
    <property type="entry name" value="PlsC"/>
    <property type="match status" value="1"/>
</dbReference>
<feature type="domain" description="Phospholipid/glycerol acyltransferase" evidence="7">
    <location>
        <begin position="76"/>
        <end position="195"/>
    </location>
</feature>
<dbReference type="PANTHER" id="PTHR10434:SF64">
    <property type="entry name" value="1-ACYL-SN-GLYCEROL-3-PHOSPHATE ACYLTRANSFERASE-RELATED"/>
    <property type="match status" value="1"/>
</dbReference>
<keyword evidence="5 8" id="KW-0012">Acyltransferase</keyword>
<name>A0AA37SKW7_9BACT</name>
<dbReference type="GO" id="GO:0006654">
    <property type="term" value="P:phosphatidic acid biosynthetic process"/>
    <property type="evidence" value="ECO:0007669"/>
    <property type="project" value="TreeGrafter"/>
</dbReference>
<dbReference type="CDD" id="cd07989">
    <property type="entry name" value="LPLAT_AGPAT-like"/>
    <property type="match status" value="1"/>
</dbReference>
<keyword evidence="6" id="KW-1133">Transmembrane helix</keyword>
<feature type="transmembrane region" description="Helical" evidence="6">
    <location>
        <begin position="7"/>
        <end position="31"/>
    </location>
</feature>
<evidence type="ECO:0000256" key="1">
    <source>
        <dbReference type="ARBA" id="ARBA00005189"/>
    </source>
</evidence>
<dbReference type="Pfam" id="PF01553">
    <property type="entry name" value="Acyltransferase"/>
    <property type="match status" value="1"/>
</dbReference>
<keyword evidence="3" id="KW-0808">Transferase</keyword>
<keyword evidence="6" id="KW-0472">Membrane</keyword>
<keyword evidence="2" id="KW-0444">Lipid biosynthesis</keyword>
<evidence type="ECO:0000313" key="8">
    <source>
        <dbReference type="EMBL" id="GLR15737.1"/>
    </source>
</evidence>
<comment type="pathway">
    <text evidence="1">Lipid metabolism.</text>
</comment>
<keyword evidence="9" id="KW-1185">Reference proteome</keyword>